<evidence type="ECO:0000313" key="3">
    <source>
        <dbReference type="Proteomes" id="UP001054945"/>
    </source>
</evidence>
<organism evidence="2 3">
    <name type="scientific">Caerostris extrusa</name>
    <name type="common">Bark spider</name>
    <name type="synonym">Caerostris bankana</name>
    <dbReference type="NCBI Taxonomy" id="172846"/>
    <lineage>
        <taxon>Eukaryota</taxon>
        <taxon>Metazoa</taxon>
        <taxon>Ecdysozoa</taxon>
        <taxon>Arthropoda</taxon>
        <taxon>Chelicerata</taxon>
        <taxon>Arachnida</taxon>
        <taxon>Araneae</taxon>
        <taxon>Araneomorphae</taxon>
        <taxon>Entelegynae</taxon>
        <taxon>Araneoidea</taxon>
        <taxon>Araneidae</taxon>
        <taxon>Caerostris</taxon>
    </lineage>
</organism>
<evidence type="ECO:0000313" key="2">
    <source>
        <dbReference type="EMBL" id="GIX79902.1"/>
    </source>
</evidence>
<evidence type="ECO:0000256" key="1">
    <source>
        <dbReference type="SAM" id="MobiDB-lite"/>
    </source>
</evidence>
<protein>
    <submittedName>
        <fullName evidence="2">Uncharacterized protein</fullName>
    </submittedName>
</protein>
<accession>A0AAV4N8T8</accession>
<dbReference type="AlphaFoldDB" id="A0AAV4N8T8"/>
<dbReference type="Proteomes" id="UP001054945">
    <property type="component" value="Unassembled WGS sequence"/>
</dbReference>
<sequence>METNQFIPVVNEKQEWFQCQAAGVIGCERTLTLKVSASIISFYREPTPRHQKMLAKVVIFCAALATAHASVTGTLGLGAPVLGAGAIGLDKGLIAAPVVATVSSQRNHQPFPQLPPLSPPNRSHLSL</sequence>
<name>A0AAV4N8T8_CAEEX</name>
<keyword evidence="3" id="KW-1185">Reference proteome</keyword>
<proteinExistence type="predicted"/>
<dbReference type="EMBL" id="BPLR01002984">
    <property type="protein sequence ID" value="GIX79902.1"/>
    <property type="molecule type" value="Genomic_DNA"/>
</dbReference>
<feature type="region of interest" description="Disordered" evidence="1">
    <location>
        <begin position="107"/>
        <end position="127"/>
    </location>
</feature>
<gene>
    <name evidence="2" type="ORF">CEXT_43221</name>
</gene>
<comment type="caution">
    <text evidence="2">The sequence shown here is derived from an EMBL/GenBank/DDBJ whole genome shotgun (WGS) entry which is preliminary data.</text>
</comment>
<reference evidence="2 3" key="1">
    <citation type="submission" date="2021-06" db="EMBL/GenBank/DDBJ databases">
        <title>Caerostris extrusa draft genome.</title>
        <authorList>
            <person name="Kono N."/>
            <person name="Arakawa K."/>
        </authorList>
    </citation>
    <scope>NUCLEOTIDE SEQUENCE [LARGE SCALE GENOMIC DNA]</scope>
</reference>